<keyword evidence="2" id="KW-0677">Repeat</keyword>
<comment type="caution">
    <text evidence="4">The sequence shown here is derived from an EMBL/GenBank/DDBJ whole genome shotgun (WGS) entry which is preliminary data.</text>
</comment>
<accession>A0ABD3AR39</accession>
<dbReference type="InterPro" id="IPR011990">
    <property type="entry name" value="TPR-like_helical_dom_sf"/>
</dbReference>
<evidence type="ECO:0000256" key="1">
    <source>
        <dbReference type="ARBA" id="ARBA00007626"/>
    </source>
</evidence>
<reference evidence="4 5" key="1">
    <citation type="submission" date="2024-11" db="EMBL/GenBank/DDBJ databases">
        <title>A near-complete genome assembly of Cinchona calisaya.</title>
        <authorList>
            <person name="Lian D.C."/>
            <person name="Zhao X.W."/>
            <person name="Wei L."/>
        </authorList>
    </citation>
    <scope>NUCLEOTIDE SEQUENCE [LARGE SCALE GENOMIC DNA]</scope>
    <source>
        <tissue evidence="4">Nenye</tissue>
    </source>
</reference>
<feature type="repeat" description="PPR" evidence="3">
    <location>
        <begin position="79"/>
        <end position="113"/>
    </location>
</feature>
<dbReference type="Pfam" id="PF12854">
    <property type="entry name" value="PPR_1"/>
    <property type="match status" value="1"/>
</dbReference>
<keyword evidence="5" id="KW-1185">Reference proteome</keyword>
<protein>
    <recommendedName>
        <fullName evidence="6">Pentatricopeptide repeat-containing protein</fullName>
    </recommendedName>
</protein>
<dbReference type="InterPro" id="IPR050872">
    <property type="entry name" value="PPR_P_subfamily"/>
</dbReference>
<dbReference type="Pfam" id="PF13041">
    <property type="entry name" value="PPR_2"/>
    <property type="match status" value="1"/>
</dbReference>
<evidence type="ECO:0008006" key="6">
    <source>
        <dbReference type="Google" id="ProtNLM"/>
    </source>
</evidence>
<evidence type="ECO:0000313" key="4">
    <source>
        <dbReference type="EMBL" id="KAL3533655.1"/>
    </source>
</evidence>
<dbReference type="PANTHER" id="PTHR46128:SF211">
    <property type="entry name" value="PENTACOTRIPEPTIDE-REPEAT REGION OF PRORP DOMAIN-CONTAINING PROTEIN"/>
    <property type="match status" value="1"/>
</dbReference>
<proteinExistence type="inferred from homology"/>
<sequence length="268" mass="29635">MQAVGVKPNFYTYCVVLDGLCKSGHVDKALQLLCSLETGGVKLHISMYNIILDRLCTSGRLDSARELFNSLPIKGLNPDVATYSIMINGFCLAGLLKEARECFLKMEKNGCLADSITYNVIVQGHLQGGKYDNAVVYLDKMEKRGLQMFVLEKLSSRLPDALSTVAVASEDRWQVVEAIVVDYDLEIVEADHNYKQCTIEDVPSSTSTVYDFDVHFFLHMLEDNMASSCSKHVICFPLGLPDLAIIVALPVVNLPNGQLLLVNPRAKV</sequence>
<evidence type="ECO:0000313" key="5">
    <source>
        <dbReference type="Proteomes" id="UP001630127"/>
    </source>
</evidence>
<dbReference type="PANTHER" id="PTHR46128">
    <property type="entry name" value="MITOCHONDRIAL GROUP I INTRON SPLICING FACTOR CCM1"/>
    <property type="match status" value="1"/>
</dbReference>
<evidence type="ECO:0000256" key="3">
    <source>
        <dbReference type="PROSITE-ProRule" id="PRU00708"/>
    </source>
</evidence>
<feature type="repeat" description="PPR" evidence="3">
    <location>
        <begin position="9"/>
        <end position="43"/>
    </location>
</feature>
<name>A0ABD3AR39_9GENT</name>
<evidence type="ECO:0000256" key="2">
    <source>
        <dbReference type="ARBA" id="ARBA00022737"/>
    </source>
</evidence>
<feature type="repeat" description="PPR" evidence="3">
    <location>
        <begin position="114"/>
        <end position="148"/>
    </location>
</feature>
<dbReference type="AlphaFoldDB" id="A0ABD3AR39"/>
<gene>
    <name evidence="4" type="ORF">ACH5RR_007176</name>
</gene>
<organism evidence="4 5">
    <name type="scientific">Cinchona calisaya</name>
    <dbReference type="NCBI Taxonomy" id="153742"/>
    <lineage>
        <taxon>Eukaryota</taxon>
        <taxon>Viridiplantae</taxon>
        <taxon>Streptophyta</taxon>
        <taxon>Embryophyta</taxon>
        <taxon>Tracheophyta</taxon>
        <taxon>Spermatophyta</taxon>
        <taxon>Magnoliopsida</taxon>
        <taxon>eudicotyledons</taxon>
        <taxon>Gunneridae</taxon>
        <taxon>Pentapetalae</taxon>
        <taxon>asterids</taxon>
        <taxon>lamiids</taxon>
        <taxon>Gentianales</taxon>
        <taxon>Rubiaceae</taxon>
        <taxon>Cinchonoideae</taxon>
        <taxon>Cinchoneae</taxon>
        <taxon>Cinchona</taxon>
    </lineage>
</organism>
<dbReference type="InterPro" id="IPR002885">
    <property type="entry name" value="PPR_rpt"/>
</dbReference>
<comment type="similarity">
    <text evidence="1">Belongs to the PPR family. P subfamily.</text>
</comment>
<dbReference type="PROSITE" id="PS51375">
    <property type="entry name" value="PPR"/>
    <property type="match status" value="4"/>
</dbReference>
<dbReference type="EMBL" id="JBJUIK010000003">
    <property type="protein sequence ID" value="KAL3533655.1"/>
    <property type="molecule type" value="Genomic_DNA"/>
</dbReference>
<dbReference type="NCBIfam" id="TIGR00756">
    <property type="entry name" value="PPR"/>
    <property type="match status" value="4"/>
</dbReference>
<feature type="repeat" description="PPR" evidence="3">
    <location>
        <begin position="44"/>
        <end position="78"/>
    </location>
</feature>
<dbReference type="Proteomes" id="UP001630127">
    <property type="component" value="Unassembled WGS sequence"/>
</dbReference>
<dbReference type="Gene3D" id="1.25.40.10">
    <property type="entry name" value="Tetratricopeptide repeat domain"/>
    <property type="match status" value="1"/>
</dbReference>
<dbReference type="Pfam" id="PF01535">
    <property type="entry name" value="PPR"/>
    <property type="match status" value="1"/>
</dbReference>